<protein>
    <submittedName>
        <fullName evidence="1">Uncharacterized protein</fullName>
    </submittedName>
</protein>
<reference evidence="1 2" key="2">
    <citation type="submission" date="2014-05" db="EMBL/GenBank/DDBJ databases">
        <title>Genome sequence of the 3-chlorobenzoate degrading bacterium Pseudomonas knackmussii B13 shows multiple evidence for horizontal gene transfer.</title>
        <authorList>
            <person name="Miyazaki R."/>
            <person name="Bertelli C."/>
            <person name="Falquet L."/>
            <person name="Robinson-Rechavi M."/>
            <person name="Gharib W."/>
            <person name="Roy S."/>
            <person name="Van der Meer J.R."/>
        </authorList>
    </citation>
    <scope>NUCLEOTIDE SEQUENCE [LARGE SCALE GENOMIC DNA]</scope>
    <source>
        <strain evidence="1 2">B13</strain>
    </source>
</reference>
<sequence>MKRRPALSLNITPVQQQPQFVDMAARGVSYVHGSNSHSFAGLIRFRALLSMEEIDGTPWFHAHGLHSGERGYTRRYLYCGQPVSQGVSLNHVQNFGESLHYAKFGCESGAYPVLFGLGSEVCTHERFLDHPVSCRGINIDHVRAIYVPEGKVAEAKLELNTVPRLSGLVRPIMS</sequence>
<evidence type="ECO:0000313" key="2">
    <source>
        <dbReference type="Proteomes" id="UP000025241"/>
    </source>
</evidence>
<dbReference type="eggNOG" id="COG3209">
    <property type="taxonomic scope" value="Bacteria"/>
</dbReference>
<dbReference type="Proteomes" id="UP000025241">
    <property type="component" value="Chromosome I"/>
</dbReference>
<dbReference type="KEGG" id="pkc:PKB_2523"/>
<dbReference type="AlphaFoldDB" id="A0A024HFR1"/>
<evidence type="ECO:0000313" key="1">
    <source>
        <dbReference type="EMBL" id="CDF83870.1"/>
    </source>
</evidence>
<dbReference type="EMBL" id="HG322950">
    <property type="protein sequence ID" value="CDF83870.1"/>
    <property type="molecule type" value="Genomic_DNA"/>
</dbReference>
<keyword evidence="2" id="KW-1185">Reference proteome</keyword>
<dbReference type="STRING" id="1301098.PKB_2523"/>
<name>A0A024HFR1_PSEKB</name>
<proteinExistence type="predicted"/>
<dbReference type="PATRIC" id="fig|1301098.3.peg.2530"/>
<dbReference type="HOGENOM" id="CLU_1538751_0_0_6"/>
<dbReference type="OrthoDB" id="6638244at2"/>
<reference evidence="1 2" key="1">
    <citation type="submission" date="2013-03" db="EMBL/GenBank/DDBJ databases">
        <authorList>
            <person name="Linke B."/>
        </authorList>
    </citation>
    <scope>NUCLEOTIDE SEQUENCE [LARGE SCALE GENOMIC DNA]</scope>
    <source>
        <strain evidence="1 2">B13</strain>
    </source>
</reference>
<accession>A0A024HFR1</accession>
<organism evidence="1 2">
    <name type="scientific">Pseudomonas knackmussii (strain DSM 6978 / CCUG 54928 / LMG 23759 / B13)</name>
    <dbReference type="NCBI Taxonomy" id="1301098"/>
    <lineage>
        <taxon>Bacteria</taxon>
        <taxon>Pseudomonadati</taxon>
        <taxon>Pseudomonadota</taxon>
        <taxon>Gammaproteobacteria</taxon>
        <taxon>Pseudomonadales</taxon>
        <taxon>Pseudomonadaceae</taxon>
        <taxon>Pseudomonas</taxon>
    </lineage>
</organism>
<dbReference type="RefSeq" id="WP_043252142.1">
    <property type="nucleotide sequence ID" value="NZ_HG322950.1"/>
</dbReference>
<gene>
    <name evidence="1" type="ORF">PKB_2523</name>
</gene>